<evidence type="ECO:0000259" key="1">
    <source>
        <dbReference type="PROSITE" id="PS50181"/>
    </source>
</evidence>
<dbReference type="NCBIfam" id="TIGR01640">
    <property type="entry name" value="F_box_assoc_1"/>
    <property type="match status" value="1"/>
</dbReference>
<dbReference type="Proteomes" id="UP000077755">
    <property type="component" value="Chromosome 4"/>
</dbReference>
<dbReference type="InterPro" id="IPR006527">
    <property type="entry name" value="F-box-assoc_dom_typ1"/>
</dbReference>
<protein>
    <recommendedName>
        <fullName evidence="1">F-box domain-containing protein</fullName>
    </recommendedName>
</protein>
<dbReference type="InterPro" id="IPR001810">
    <property type="entry name" value="F-box_dom"/>
</dbReference>
<dbReference type="Gene3D" id="1.20.1280.50">
    <property type="match status" value="1"/>
</dbReference>
<gene>
    <name evidence="2" type="ORF">DCAR_0415317</name>
</gene>
<feature type="domain" description="F-box" evidence="1">
    <location>
        <begin position="4"/>
        <end position="51"/>
    </location>
</feature>
<dbReference type="SUPFAM" id="SSF81383">
    <property type="entry name" value="F-box domain"/>
    <property type="match status" value="1"/>
</dbReference>
<dbReference type="PANTHER" id="PTHR31672:SF13">
    <property type="entry name" value="F-BOX PROTEIN CPR30-LIKE"/>
    <property type="match status" value="1"/>
</dbReference>
<evidence type="ECO:0000313" key="3">
    <source>
        <dbReference type="Proteomes" id="UP000077755"/>
    </source>
</evidence>
<reference evidence="2" key="2">
    <citation type="submission" date="2022-03" db="EMBL/GenBank/DDBJ databases">
        <title>Draft title - Genomic analysis of global carrot germplasm unveils the trajectory of domestication and the origin of high carotenoid orange carrot.</title>
        <authorList>
            <person name="Iorizzo M."/>
            <person name="Ellison S."/>
            <person name="Senalik D."/>
            <person name="Macko-Podgorni A."/>
            <person name="Grzebelus D."/>
            <person name="Bostan H."/>
            <person name="Rolling W."/>
            <person name="Curaba J."/>
            <person name="Simon P."/>
        </authorList>
    </citation>
    <scope>NUCLEOTIDE SEQUENCE</scope>
    <source>
        <tissue evidence="2">Leaf</tissue>
    </source>
</reference>
<dbReference type="KEGG" id="dcr:108216604"/>
<reference evidence="2" key="1">
    <citation type="journal article" date="2016" name="Nat. Genet.">
        <title>A high-quality carrot genome assembly provides new insights into carotenoid accumulation and asterid genome evolution.</title>
        <authorList>
            <person name="Iorizzo M."/>
            <person name="Ellison S."/>
            <person name="Senalik D."/>
            <person name="Zeng P."/>
            <person name="Satapoomin P."/>
            <person name="Huang J."/>
            <person name="Bowman M."/>
            <person name="Iovene M."/>
            <person name="Sanseverino W."/>
            <person name="Cavagnaro P."/>
            <person name="Yildiz M."/>
            <person name="Macko-Podgorni A."/>
            <person name="Moranska E."/>
            <person name="Grzebelus E."/>
            <person name="Grzebelus D."/>
            <person name="Ashrafi H."/>
            <person name="Zheng Z."/>
            <person name="Cheng S."/>
            <person name="Spooner D."/>
            <person name="Van Deynze A."/>
            <person name="Simon P."/>
        </authorList>
    </citation>
    <scope>NUCLEOTIDE SEQUENCE</scope>
    <source>
        <tissue evidence="2">Leaf</tissue>
    </source>
</reference>
<dbReference type="Pfam" id="PF07734">
    <property type="entry name" value="FBA_1"/>
    <property type="match status" value="1"/>
</dbReference>
<dbReference type="Pfam" id="PF00646">
    <property type="entry name" value="F-box"/>
    <property type="match status" value="1"/>
</dbReference>
<sequence length="401" mass="45727">MKSETSINDLQRDTLSDILSRLPARTLLSCQCVCKRFNQLIRNPDFITSHLNRATSTTDADICSISVLSFDEEDRDRSFTDHMLVESSKDNEFELSFSYVKHLNPITSQFVVIGSCNGLFCVDLRAPDERCASYILLWNPVTKQNRYLPKPQIDALGKGVNIVQAFGFEPETNDYKVVRIVYYHSAENSGAMSDEDDMFVMQMEVFKMSEDCWTTFQASTLLCSADSNMSLEEEPVLPLEIRKSSPVFLKGAFHWLAIDPRNHEDSQSAIVSFDLKDEQLRLITVLDSCRQGGKLVLINDLLSHIVSHQPRDGVAYDIWVMNSYGVKDSWTKQFSVKESLGTLWPLGYWRSDLLLMIEILRGKRNVFSYNLSTGARKNLPYLENFSFLGFCTYVETLVPLS</sequence>
<dbReference type="PROSITE" id="PS50181">
    <property type="entry name" value="FBOX"/>
    <property type="match status" value="1"/>
</dbReference>
<proteinExistence type="predicted"/>
<keyword evidence="3" id="KW-1185">Reference proteome</keyword>
<name>A0AAF1AWT9_DAUCS</name>
<organism evidence="2 3">
    <name type="scientific">Daucus carota subsp. sativus</name>
    <name type="common">Carrot</name>
    <dbReference type="NCBI Taxonomy" id="79200"/>
    <lineage>
        <taxon>Eukaryota</taxon>
        <taxon>Viridiplantae</taxon>
        <taxon>Streptophyta</taxon>
        <taxon>Embryophyta</taxon>
        <taxon>Tracheophyta</taxon>
        <taxon>Spermatophyta</taxon>
        <taxon>Magnoliopsida</taxon>
        <taxon>eudicotyledons</taxon>
        <taxon>Gunneridae</taxon>
        <taxon>Pentapetalae</taxon>
        <taxon>asterids</taxon>
        <taxon>campanulids</taxon>
        <taxon>Apiales</taxon>
        <taxon>Apiaceae</taxon>
        <taxon>Apioideae</taxon>
        <taxon>Scandiceae</taxon>
        <taxon>Daucinae</taxon>
        <taxon>Daucus</taxon>
        <taxon>Daucus sect. Daucus</taxon>
    </lineage>
</organism>
<dbReference type="InterPro" id="IPR017451">
    <property type="entry name" value="F-box-assoc_interact_dom"/>
</dbReference>
<dbReference type="PANTHER" id="PTHR31672">
    <property type="entry name" value="BNACNNG10540D PROTEIN"/>
    <property type="match status" value="1"/>
</dbReference>
<dbReference type="InterPro" id="IPR050796">
    <property type="entry name" value="SCF_F-box_component"/>
</dbReference>
<dbReference type="AlphaFoldDB" id="A0AAF1AWT9"/>
<dbReference type="SMART" id="SM00256">
    <property type="entry name" value="FBOX"/>
    <property type="match status" value="1"/>
</dbReference>
<accession>A0AAF1AWT9</accession>
<evidence type="ECO:0000313" key="2">
    <source>
        <dbReference type="EMBL" id="WOG95987.1"/>
    </source>
</evidence>
<dbReference type="InterPro" id="IPR036047">
    <property type="entry name" value="F-box-like_dom_sf"/>
</dbReference>
<dbReference type="EMBL" id="CP093346">
    <property type="protein sequence ID" value="WOG95987.1"/>
    <property type="molecule type" value="Genomic_DNA"/>
</dbReference>